<reference evidence="1 2" key="1">
    <citation type="journal article" date="2013" name="Genome Announc.">
        <title>Draft Genome Sequences of Two Pairs of Human Intestinal Bifidobacterium longum subsp. longum Strains, 44B and 1-6B and 35B and 2-2B, Consecutively Isolated from Two Children after a 5-Year Time Period.</title>
        <authorList>
            <person name="Shkoporov A.N."/>
            <person name="Efimov B.A."/>
            <person name="Khokhlova E.V."/>
            <person name="Chaplin A.V."/>
            <person name="Kafarskaya L.I."/>
            <person name="Durkin A.S."/>
            <person name="McCorrison J."/>
            <person name="Torralba M."/>
            <person name="Gillis M."/>
            <person name="Sutton G."/>
            <person name="Weibel D.B."/>
            <person name="Nelson K.E."/>
            <person name="Smeianov V.V."/>
        </authorList>
    </citation>
    <scope>NUCLEOTIDE SEQUENCE [LARGE SCALE GENOMIC DNA]</scope>
    <source>
        <strain evidence="1 2">1-6B</strain>
    </source>
</reference>
<sequence length="91" mass="10680">MAEQSELLRRTAPWLKDAAIPGTYAGAAAYRDEASRITLDHVRKPFQERIDRLSGRLAGERFNQRFAERLERNLDAARTLKPRRHRIRHTR</sequence>
<evidence type="ECO:0000313" key="1">
    <source>
        <dbReference type="EMBL" id="EIJ22887.1"/>
    </source>
</evidence>
<dbReference type="AlphaFoldDB" id="A0AA87IHW5"/>
<comment type="caution">
    <text evidence="1">The sequence shown here is derived from an EMBL/GenBank/DDBJ whole genome shotgun (WGS) entry which is preliminary data.</text>
</comment>
<gene>
    <name evidence="1" type="ORF">HMPREF1313_2283</name>
</gene>
<evidence type="ECO:0000313" key="2">
    <source>
        <dbReference type="Proteomes" id="UP000006410"/>
    </source>
</evidence>
<proteinExistence type="predicted"/>
<accession>A0AA87IHW5</accession>
<organism evidence="1 2">
    <name type="scientific">Bifidobacterium longum subsp. longum 1-6B</name>
    <dbReference type="NCBI Taxonomy" id="1161744"/>
    <lineage>
        <taxon>Bacteria</taxon>
        <taxon>Bacillati</taxon>
        <taxon>Actinomycetota</taxon>
        <taxon>Actinomycetes</taxon>
        <taxon>Bifidobacteriales</taxon>
        <taxon>Bifidobacteriaceae</taxon>
        <taxon>Bifidobacterium</taxon>
    </lineage>
</organism>
<protein>
    <submittedName>
        <fullName evidence="1">Uncharacterized protein</fullName>
    </submittedName>
</protein>
<dbReference type="Proteomes" id="UP000006410">
    <property type="component" value="Unassembled WGS sequence"/>
</dbReference>
<dbReference type="EMBL" id="AJTF01000147">
    <property type="protein sequence ID" value="EIJ22887.1"/>
    <property type="molecule type" value="Genomic_DNA"/>
</dbReference>
<name>A0AA87IHW5_BIFLL</name>